<gene>
    <name evidence="5" type="ORF">SDC9_45493</name>
</gene>
<dbReference type="FunFam" id="3.10.300.10:FF:000001">
    <property type="entry name" value="Putative 3-methyladenine DNA glycosylase"/>
    <property type="match status" value="1"/>
</dbReference>
<keyword evidence="3 5" id="KW-0378">Hydrolase</keyword>
<dbReference type="EC" id="3.2.2.-" evidence="5"/>
<comment type="caution">
    <text evidence="5">The sequence shown here is derived from an EMBL/GenBank/DDBJ whole genome shotgun (WGS) entry which is preliminary data.</text>
</comment>
<dbReference type="GO" id="GO:0006284">
    <property type="term" value="P:base-excision repair"/>
    <property type="evidence" value="ECO:0007669"/>
    <property type="project" value="InterPro"/>
</dbReference>
<proteinExistence type="inferred from homology"/>
<evidence type="ECO:0000313" key="5">
    <source>
        <dbReference type="EMBL" id="MPL99276.1"/>
    </source>
</evidence>
<name>A0A644W6Y4_9ZZZZ</name>
<reference evidence="5" key="1">
    <citation type="submission" date="2019-08" db="EMBL/GenBank/DDBJ databases">
        <authorList>
            <person name="Kucharzyk K."/>
            <person name="Murdoch R.W."/>
            <person name="Higgins S."/>
            <person name="Loffler F."/>
        </authorList>
    </citation>
    <scope>NUCLEOTIDE SEQUENCE</scope>
</reference>
<protein>
    <submittedName>
        <fullName evidence="5">Putative 3-methyladenine DNA glycosylase</fullName>
        <ecNumber evidence="5">3.2.2.-</ecNumber>
    </submittedName>
</protein>
<evidence type="ECO:0000256" key="3">
    <source>
        <dbReference type="ARBA" id="ARBA00022801"/>
    </source>
</evidence>
<keyword evidence="2" id="KW-0227">DNA damage</keyword>
<dbReference type="SUPFAM" id="SSF50486">
    <property type="entry name" value="FMT C-terminal domain-like"/>
    <property type="match status" value="1"/>
</dbReference>
<dbReference type="Pfam" id="PF02245">
    <property type="entry name" value="Pur_DNA_glyco"/>
    <property type="match status" value="1"/>
</dbReference>
<comment type="similarity">
    <text evidence="1">Belongs to the DNA glycosylase MPG family.</text>
</comment>
<dbReference type="AlphaFoldDB" id="A0A644W6Y4"/>
<dbReference type="GO" id="GO:0003677">
    <property type="term" value="F:DNA binding"/>
    <property type="evidence" value="ECO:0007669"/>
    <property type="project" value="InterPro"/>
</dbReference>
<dbReference type="PANTHER" id="PTHR10429:SF0">
    <property type="entry name" value="DNA-3-METHYLADENINE GLYCOSYLASE"/>
    <property type="match status" value="1"/>
</dbReference>
<dbReference type="GO" id="GO:0003905">
    <property type="term" value="F:alkylbase DNA N-glycosylase activity"/>
    <property type="evidence" value="ECO:0007669"/>
    <property type="project" value="InterPro"/>
</dbReference>
<dbReference type="NCBIfam" id="TIGR00567">
    <property type="entry name" value="3mg"/>
    <property type="match status" value="1"/>
</dbReference>
<dbReference type="EMBL" id="VSSQ01000657">
    <property type="protein sequence ID" value="MPL99276.1"/>
    <property type="molecule type" value="Genomic_DNA"/>
</dbReference>
<keyword evidence="5" id="KW-0326">Glycosidase</keyword>
<evidence type="ECO:0000256" key="1">
    <source>
        <dbReference type="ARBA" id="ARBA00009232"/>
    </source>
</evidence>
<evidence type="ECO:0000256" key="2">
    <source>
        <dbReference type="ARBA" id="ARBA00022763"/>
    </source>
</evidence>
<dbReference type="InterPro" id="IPR036995">
    <property type="entry name" value="MPG_sf"/>
</dbReference>
<keyword evidence="4" id="KW-0234">DNA repair</keyword>
<dbReference type="HAMAP" id="MF_00527">
    <property type="entry name" value="3MGH"/>
    <property type="match status" value="1"/>
</dbReference>
<organism evidence="5">
    <name type="scientific">bioreactor metagenome</name>
    <dbReference type="NCBI Taxonomy" id="1076179"/>
    <lineage>
        <taxon>unclassified sequences</taxon>
        <taxon>metagenomes</taxon>
        <taxon>ecological metagenomes</taxon>
    </lineage>
</organism>
<dbReference type="NCBIfam" id="NF002001">
    <property type="entry name" value="PRK00802.1-1"/>
    <property type="match status" value="1"/>
</dbReference>
<sequence length="203" mass="23784">MMIEKEFYRQGAIEVAQSILGHYLVREIDGIKIKSKIVETESYIGATDKACHAYNYKKTERTKPLFEEGGIAYVYFIYGLYHCFNIVTNIKDEPEAVLIRAVEPIDNFDYLSNIRFKKSYNELTNVQKRNLTNGPSKLCTALSITREDNYKKLYLNNGLYLEYNESKNIEIVKTTRVGIDYAEEAKDFKWRFYIKDNPYVSKK</sequence>
<dbReference type="InterPro" id="IPR003180">
    <property type="entry name" value="MPG"/>
</dbReference>
<evidence type="ECO:0000256" key="4">
    <source>
        <dbReference type="ARBA" id="ARBA00023204"/>
    </source>
</evidence>
<dbReference type="InterPro" id="IPR011034">
    <property type="entry name" value="Formyl_transferase-like_C_sf"/>
</dbReference>
<accession>A0A644W6Y4</accession>
<dbReference type="PANTHER" id="PTHR10429">
    <property type="entry name" value="DNA-3-METHYLADENINE GLYCOSYLASE"/>
    <property type="match status" value="1"/>
</dbReference>
<dbReference type="Gene3D" id="3.10.300.10">
    <property type="entry name" value="Methylpurine-DNA glycosylase (MPG)"/>
    <property type="match status" value="1"/>
</dbReference>
<dbReference type="CDD" id="cd00540">
    <property type="entry name" value="AAG"/>
    <property type="match status" value="1"/>
</dbReference>